<dbReference type="AlphaFoldDB" id="A0A426ZL33"/>
<evidence type="ECO:0000313" key="2">
    <source>
        <dbReference type="Proteomes" id="UP000287651"/>
    </source>
</evidence>
<accession>A0A426ZL33</accession>
<dbReference type="Proteomes" id="UP000287651">
    <property type="component" value="Unassembled WGS sequence"/>
</dbReference>
<comment type="caution">
    <text evidence="1">The sequence shown here is derived from an EMBL/GenBank/DDBJ whole genome shotgun (WGS) entry which is preliminary data.</text>
</comment>
<reference evidence="1 2" key="1">
    <citation type="journal article" date="2014" name="Agronomy (Basel)">
        <title>A Draft Genome Sequence for Ensete ventricosum, the Drought-Tolerant Tree Against Hunger.</title>
        <authorList>
            <person name="Harrison J."/>
            <person name="Moore K.A."/>
            <person name="Paszkiewicz K."/>
            <person name="Jones T."/>
            <person name="Grant M."/>
            <person name="Ambacheew D."/>
            <person name="Muzemil S."/>
            <person name="Studholme D.J."/>
        </authorList>
    </citation>
    <scope>NUCLEOTIDE SEQUENCE [LARGE SCALE GENOMIC DNA]</scope>
</reference>
<protein>
    <submittedName>
        <fullName evidence="1">Uncharacterized protein</fullName>
    </submittedName>
</protein>
<sequence>MLPSRPPPIPLNSTRTEIFRQIWEKGLLKTPNQMKTIPERCDKRRYCRSTGNMATTRRNVVTCKVKLKTSSGMGTCVAMFATNLSSPIVGPLETPYSGLLHFVRHLIIVYGRYLKLLIVGQPLRSLERGSTAEVHRLTDQFRSCIITKVPLSENSQADALARLMSSRGTGE</sequence>
<proteinExistence type="predicted"/>
<name>A0A426ZL33_ENSVE</name>
<evidence type="ECO:0000313" key="1">
    <source>
        <dbReference type="EMBL" id="RRT64645.1"/>
    </source>
</evidence>
<gene>
    <name evidence="1" type="ORF">B296_00006037</name>
</gene>
<dbReference type="EMBL" id="AMZH03006115">
    <property type="protein sequence ID" value="RRT64645.1"/>
    <property type="molecule type" value="Genomic_DNA"/>
</dbReference>
<organism evidence="1 2">
    <name type="scientific">Ensete ventricosum</name>
    <name type="common">Abyssinian banana</name>
    <name type="synonym">Musa ensete</name>
    <dbReference type="NCBI Taxonomy" id="4639"/>
    <lineage>
        <taxon>Eukaryota</taxon>
        <taxon>Viridiplantae</taxon>
        <taxon>Streptophyta</taxon>
        <taxon>Embryophyta</taxon>
        <taxon>Tracheophyta</taxon>
        <taxon>Spermatophyta</taxon>
        <taxon>Magnoliopsida</taxon>
        <taxon>Liliopsida</taxon>
        <taxon>Zingiberales</taxon>
        <taxon>Musaceae</taxon>
        <taxon>Ensete</taxon>
    </lineage>
</organism>